<keyword evidence="6 17" id="KW-0963">Cytoplasm</keyword>
<dbReference type="NCBIfam" id="NF010478">
    <property type="entry name" value="PRK13903.1"/>
    <property type="match status" value="1"/>
</dbReference>
<evidence type="ECO:0000313" key="20">
    <source>
        <dbReference type="Proteomes" id="UP000007967"/>
    </source>
</evidence>
<dbReference type="GO" id="GO:0071555">
    <property type="term" value="P:cell wall organization"/>
    <property type="evidence" value="ECO:0007669"/>
    <property type="project" value="UniProtKB-KW"/>
</dbReference>
<evidence type="ECO:0000256" key="13">
    <source>
        <dbReference type="ARBA" id="ARBA00023002"/>
    </source>
</evidence>
<evidence type="ECO:0000256" key="1">
    <source>
        <dbReference type="ARBA" id="ARBA00001974"/>
    </source>
</evidence>
<evidence type="ECO:0000256" key="16">
    <source>
        <dbReference type="ARBA" id="ARBA00048914"/>
    </source>
</evidence>
<dbReference type="EC" id="1.3.1.98" evidence="17"/>
<evidence type="ECO:0000313" key="19">
    <source>
        <dbReference type="EMBL" id="ADB35184.1"/>
    </source>
</evidence>
<accession>D2PUD3</accession>
<reference evidence="20" key="1">
    <citation type="submission" date="2009-09" db="EMBL/GenBank/DDBJ databases">
        <title>The complete genome of Kribbella flavida DSM 17836.</title>
        <authorList>
            <consortium name="US DOE Joint Genome Institute (JGI-PGF)"/>
            <person name="Lucas S."/>
            <person name="Copeland A."/>
            <person name="Lapidus A."/>
            <person name="Glavina del Rio T."/>
            <person name="Dalin E."/>
            <person name="Tice H."/>
            <person name="Bruce D."/>
            <person name="Goodwin L."/>
            <person name="Pitluck S."/>
            <person name="Kyrpides N."/>
            <person name="Mavromatis K."/>
            <person name="Ivanova N."/>
            <person name="Saunders E."/>
            <person name="Brettin T."/>
            <person name="Detter J.C."/>
            <person name="Han C."/>
            <person name="Larimer F."/>
            <person name="Land M."/>
            <person name="Hauser L."/>
            <person name="Markowitz V."/>
            <person name="Cheng J.-F."/>
            <person name="Hugenholtz P."/>
            <person name="Woyke T."/>
            <person name="Wu D."/>
            <person name="Pukall R."/>
            <person name="Klenk H.-P."/>
            <person name="Eisen J.A."/>
        </authorList>
    </citation>
    <scope>NUCLEOTIDE SEQUENCE [LARGE SCALE GENOMIC DNA]</scope>
    <source>
        <strain evidence="20">DSM 17836 / JCM 10339 / NBRC 14399</strain>
    </source>
</reference>
<evidence type="ECO:0000256" key="5">
    <source>
        <dbReference type="ARBA" id="ARBA00010485"/>
    </source>
</evidence>
<dbReference type="Proteomes" id="UP000007967">
    <property type="component" value="Chromosome"/>
</dbReference>
<dbReference type="GO" id="GO:0009252">
    <property type="term" value="P:peptidoglycan biosynthetic process"/>
    <property type="evidence" value="ECO:0007669"/>
    <property type="project" value="UniProtKB-UniRule"/>
</dbReference>
<dbReference type="SUPFAM" id="SSF56194">
    <property type="entry name" value="Uridine diphospho-N-Acetylenolpyruvylglucosamine reductase, MurB, C-terminal domain"/>
    <property type="match status" value="1"/>
</dbReference>
<keyword evidence="14 17" id="KW-0131">Cell cycle</keyword>
<keyword evidence="8 17" id="KW-0285">Flavoprotein</keyword>
<dbReference type="RefSeq" id="WP_012923737.1">
    <property type="nucleotide sequence ID" value="NC_013729.1"/>
</dbReference>
<dbReference type="PROSITE" id="PS51387">
    <property type="entry name" value="FAD_PCMH"/>
    <property type="match status" value="1"/>
</dbReference>
<dbReference type="InterPro" id="IPR011601">
    <property type="entry name" value="MurB_C"/>
</dbReference>
<feature type="active site" evidence="17">
    <location>
        <position position="354"/>
    </location>
</feature>
<dbReference type="Gene3D" id="3.30.465.10">
    <property type="match status" value="1"/>
</dbReference>
<dbReference type="PANTHER" id="PTHR21071:SF4">
    <property type="entry name" value="UDP-N-ACETYLENOLPYRUVOYLGLUCOSAMINE REDUCTASE"/>
    <property type="match status" value="1"/>
</dbReference>
<dbReference type="InterPro" id="IPR016167">
    <property type="entry name" value="FAD-bd_PCMH_sub1"/>
</dbReference>
<dbReference type="InterPro" id="IPR016169">
    <property type="entry name" value="FAD-bd_PCMH_sub2"/>
</dbReference>
<keyword evidence="12 17" id="KW-0573">Peptidoglycan synthesis</keyword>
<dbReference type="PANTHER" id="PTHR21071">
    <property type="entry name" value="UDP-N-ACETYLENOLPYRUVOYLGLUCOSAMINE REDUCTASE"/>
    <property type="match status" value="1"/>
</dbReference>
<evidence type="ECO:0000256" key="3">
    <source>
        <dbReference type="ARBA" id="ARBA00004496"/>
    </source>
</evidence>
<dbReference type="GO" id="GO:0008360">
    <property type="term" value="P:regulation of cell shape"/>
    <property type="evidence" value="ECO:0007669"/>
    <property type="project" value="UniProtKB-KW"/>
</dbReference>
<keyword evidence="15 17" id="KW-0961">Cell wall biogenesis/degradation</keyword>
<keyword evidence="10 17" id="KW-0521">NADP</keyword>
<dbReference type="Gene3D" id="3.30.43.10">
    <property type="entry name" value="Uridine Diphospho-n-acetylenolpyruvylglucosamine Reductase, domain 2"/>
    <property type="match status" value="1"/>
</dbReference>
<dbReference type="HAMAP" id="MF_00037">
    <property type="entry name" value="MurB"/>
    <property type="match status" value="1"/>
</dbReference>
<feature type="domain" description="FAD-binding PCMH-type" evidence="18">
    <location>
        <begin position="36"/>
        <end position="207"/>
    </location>
</feature>
<comment type="similarity">
    <text evidence="5 17">Belongs to the MurB family.</text>
</comment>
<dbReference type="GO" id="GO:0071949">
    <property type="term" value="F:FAD binding"/>
    <property type="evidence" value="ECO:0007669"/>
    <property type="project" value="InterPro"/>
</dbReference>
<dbReference type="GO" id="GO:0005829">
    <property type="term" value="C:cytosol"/>
    <property type="evidence" value="ECO:0007669"/>
    <property type="project" value="TreeGrafter"/>
</dbReference>
<proteinExistence type="inferred from homology"/>
<comment type="subcellular location">
    <subcellularLocation>
        <location evidence="3 17">Cytoplasm</location>
    </subcellularLocation>
</comment>
<dbReference type="InterPro" id="IPR006094">
    <property type="entry name" value="Oxid_FAD_bind_N"/>
</dbReference>
<keyword evidence="13 17" id="KW-0560">Oxidoreductase</keyword>
<dbReference type="EMBL" id="CP001736">
    <property type="protein sequence ID" value="ADB35184.1"/>
    <property type="molecule type" value="Genomic_DNA"/>
</dbReference>
<evidence type="ECO:0000256" key="17">
    <source>
        <dbReference type="HAMAP-Rule" id="MF_00037"/>
    </source>
</evidence>
<comment type="catalytic activity">
    <reaction evidence="16 17">
        <text>UDP-N-acetyl-alpha-D-muramate + NADP(+) = UDP-N-acetyl-3-O-(1-carboxyvinyl)-alpha-D-glucosamine + NADPH + H(+)</text>
        <dbReference type="Rhea" id="RHEA:12248"/>
        <dbReference type="ChEBI" id="CHEBI:15378"/>
        <dbReference type="ChEBI" id="CHEBI:57783"/>
        <dbReference type="ChEBI" id="CHEBI:58349"/>
        <dbReference type="ChEBI" id="CHEBI:68483"/>
        <dbReference type="ChEBI" id="CHEBI:70757"/>
        <dbReference type="EC" id="1.3.1.98"/>
    </reaction>
</comment>
<keyword evidence="20" id="KW-1185">Reference proteome</keyword>
<dbReference type="HOGENOM" id="CLU_035304_0_1_11"/>
<comment type="pathway">
    <text evidence="4 17">Cell wall biogenesis; peptidoglycan biosynthesis.</text>
</comment>
<comment type="function">
    <text evidence="2 17">Cell wall formation.</text>
</comment>
<keyword evidence="9 17" id="KW-0274">FAD</keyword>
<dbReference type="InterPro" id="IPR036635">
    <property type="entry name" value="MurB_C_sf"/>
</dbReference>
<evidence type="ECO:0000256" key="14">
    <source>
        <dbReference type="ARBA" id="ARBA00023306"/>
    </source>
</evidence>
<feature type="active site" description="Proton donor" evidence="17">
    <location>
        <position position="262"/>
    </location>
</feature>
<comment type="cofactor">
    <cofactor evidence="1 17">
        <name>FAD</name>
        <dbReference type="ChEBI" id="CHEBI:57692"/>
    </cofactor>
</comment>
<evidence type="ECO:0000256" key="11">
    <source>
        <dbReference type="ARBA" id="ARBA00022960"/>
    </source>
</evidence>
<dbReference type="eggNOG" id="COG0812">
    <property type="taxonomic scope" value="Bacteria"/>
</dbReference>
<reference evidence="19 20" key="2">
    <citation type="journal article" date="2010" name="Stand. Genomic Sci.">
        <title>Complete genome sequence of Kribbella flavida type strain (IFO 14399).</title>
        <authorList>
            <person name="Pukall R."/>
            <person name="Lapidus A."/>
            <person name="Glavina Del Rio T."/>
            <person name="Copeland A."/>
            <person name="Tice H."/>
            <person name="Cheng J.-F."/>
            <person name="Lucas S."/>
            <person name="Chen F."/>
            <person name="Nolan M."/>
            <person name="LaButti K."/>
            <person name="Pati A."/>
            <person name="Ivanova N."/>
            <person name="Mavrommatis K."/>
            <person name="Mikhailova N."/>
            <person name="Pitluck S."/>
            <person name="Bruce D."/>
            <person name="Goodwin L."/>
            <person name="Land M."/>
            <person name="Hauser L."/>
            <person name="Chang Y.-J."/>
            <person name="Jeffries C.D."/>
            <person name="Chen A."/>
            <person name="Palaniappan K."/>
            <person name="Chain P."/>
            <person name="Rohde M."/>
            <person name="Goeker M."/>
            <person name="Bristow J."/>
            <person name="Eisen J.A."/>
            <person name="Markowitz V."/>
            <person name="Hugenholtz P."/>
            <person name="Kyrpides N.C."/>
            <person name="Klenk H.-P."/>
            <person name="Brettin T."/>
        </authorList>
    </citation>
    <scope>NUCLEOTIDE SEQUENCE [LARGE SCALE GENOMIC DNA]</scope>
    <source>
        <strain evidence="20">DSM 17836 / JCM 10339 / NBRC 14399</strain>
    </source>
</reference>
<evidence type="ECO:0000256" key="4">
    <source>
        <dbReference type="ARBA" id="ARBA00004752"/>
    </source>
</evidence>
<dbReference type="Gene3D" id="3.90.78.10">
    <property type="entry name" value="UDP-N-acetylenolpyruvoylglucosamine reductase, C-terminal domain"/>
    <property type="match status" value="1"/>
</dbReference>
<evidence type="ECO:0000256" key="7">
    <source>
        <dbReference type="ARBA" id="ARBA00022618"/>
    </source>
</evidence>
<keyword evidence="7 17" id="KW-0132">Cell division</keyword>
<protein>
    <recommendedName>
        <fullName evidence="17">UDP-N-acetylenolpyruvoylglucosamine reductase</fullName>
        <ecNumber evidence="17">1.3.1.98</ecNumber>
    </recommendedName>
    <alternativeName>
        <fullName evidence="17">UDP-N-acetylmuramate dehydrogenase</fullName>
    </alternativeName>
</protein>
<keyword evidence="11 17" id="KW-0133">Cell shape</keyword>
<evidence type="ECO:0000256" key="15">
    <source>
        <dbReference type="ARBA" id="ARBA00023316"/>
    </source>
</evidence>
<dbReference type="InterPro" id="IPR016166">
    <property type="entry name" value="FAD-bd_PCMH"/>
</dbReference>
<evidence type="ECO:0000256" key="9">
    <source>
        <dbReference type="ARBA" id="ARBA00022827"/>
    </source>
</evidence>
<dbReference type="Pfam" id="PF01565">
    <property type="entry name" value="FAD_binding_4"/>
    <property type="match status" value="1"/>
</dbReference>
<dbReference type="STRING" id="479435.Kfla_6181"/>
<sequence length="362" mass="37863">MMSSPDVSSSQGSAVTRSGVAARTDVRLAELTTLRIGGPADTLVEVTTEAELIETVRDADAAKQPVLLLSGGSNVVIGDEGFRGTVVKIATTGIRVDADACSGAMVHVAAGEDWDAVVQRAIAEQWSGLESMSGIPGLTGSTPVQNVGAYGHEVAETIASVRVWDRTENAVRTIFAADCGFAYRTSRFKADPSRYVVLEVAFQLRLGDLSAPVEYAELARVLGVEPGARAPMTEVREAVLGLRRSKGMVLDDADPDTWSAGSFFTNPILDAAAEVPAGAPQWPQPDGRVKTSAAWLIEHAGISKGFAIGNAAVSSKHTLALTNRGNATAKELLALAGHVRGQVSQAFGITLVNEPVLVNCSL</sequence>
<dbReference type="Pfam" id="PF02873">
    <property type="entry name" value="MurB_C"/>
    <property type="match status" value="1"/>
</dbReference>
<dbReference type="SUPFAM" id="SSF56176">
    <property type="entry name" value="FAD-binding/transporter-associated domain-like"/>
    <property type="match status" value="1"/>
</dbReference>
<dbReference type="UniPathway" id="UPA00219"/>
<evidence type="ECO:0000256" key="6">
    <source>
        <dbReference type="ARBA" id="ARBA00022490"/>
    </source>
</evidence>
<dbReference type="KEGG" id="kfl:Kfla_6181"/>
<dbReference type="GO" id="GO:0008762">
    <property type="term" value="F:UDP-N-acetylmuramate dehydrogenase activity"/>
    <property type="evidence" value="ECO:0007669"/>
    <property type="project" value="UniProtKB-UniRule"/>
</dbReference>
<dbReference type="AlphaFoldDB" id="D2PUD3"/>
<evidence type="ECO:0000259" key="18">
    <source>
        <dbReference type="PROSITE" id="PS51387"/>
    </source>
</evidence>
<evidence type="ECO:0000256" key="2">
    <source>
        <dbReference type="ARBA" id="ARBA00003921"/>
    </source>
</evidence>
<name>D2PUD3_KRIFD</name>
<organism evidence="19 20">
    <name type="scientific">Kribbella flavida (strain DSM 17836 / JCM 10339 / NBRC 14399)</name>
    <dbReference type="NCBI Taxonomy" id="479435"/>
    <lineage>
        <taxon>Bacteria</taxon>
        <taxon>Bacillati</taxon>
        <taxon>Actinomycetota</taxon>
        <taxon>Actinomycetes</taxon>
        <taxon>Propionibacteriales</taxon>
        <taxon>Kribbellaceae</taxon>
        <taxon>Kribbella</taxon>
    </lineage>
</organism>
<gene>
    <name evidence="17" type="primary">murB</name>
    <name evidence="19" type="ordered locus">Kfla_6181</name>
</gene>
<evidence type="ECO:0000256" key="8">
    <source>
        <dbReference type="ARBA" id="ARBA00022630"/>
    </source>
</evidence>
<dbReference type="InterPro" id="IPR036318">
    <property type="entry name" value="FAD-bd_PCMH-like_sf"/>
</dbReference>
<evidence type="ECO:0000256" key="10">
    <source>
        <dbReference type="ARBA" id="ARBA00022857"/>
    </source>
</evidence>
<evidence type="ECO:0000256" key="12">
    <source>
        <dbReference type="ARBA" id="ARBA00022984"/>
    </source>
</evidence>
<dbReference type="GO" id="GO:0051301">
    <property type="term" value="P:cell division"/>
    <property type="evidence" value="ECO:0007669"/>
    <property type="project" value="UniProtKB-KW"/>
</dbReference>
<feature type="active site" evidence="17">
    <location>
        <position position="184"/>
    </location>
</feature>
<dbReference type="InterPro" id="IPR003170">
    <property type="entry name" value="MurB"/>
</dbReference>